<sequence>MSLTTKQQQWHAQPGKKICLLVEANYLLAGELQTLYISNYGFRSLPSDSKPNQPYRPWLNAKALISFSQRMAEALYGQSEIGVSAIEFFLHPDIEPLINQADFAHQAIKLLIGDPTWALDEFIPWITAKSDNLSPVDNNRVRLKFTDRAQVLVTPVLTNTYTTGDSQGQFKPRCFGQCFNVEPVLINSVTNTYQFNDGQLEEVTNVRENGYPVTTYDADLAAGTITFTTRPTGRITADVKGHVENGVYLDTAELIINYLLSLAGESVSVDSGVLPGYLLGRYVRDQLDITDLIDEIAVSVGAYWLYDAREQFRLLRYAGVGVSTGQVTPGQIKANGLTIKNRFAAVKNYSLGYARNWTEQTEGLAAALTPEQALAYSQKEQKVTGTNTLINPSAGVEVELSTLLVNKADAEAELNRRLALRANPRTLYQLSTTQKHIELGVTKTLTYPRYLSTGQDGIIVGHVAQLNSPFDVIEVLL</sequence>
<protein>
    <submittedName>
        <fullName evidence="1">Uncharacterized protein</fullName>
    </submittedName>
</protein>
<dbReference type="KEGG" id="tvd:SG34_010600"/>
<organism evidence="1 2">
    <name type="scientific">Thalassomonas viridans</name>
    <dbReference type="NCBI Taxonomy" id="137584"/>
    <lineage>
        <taxon>Bacteria</taxon>
        <taxon>Pseudomonadati</taxon>
        <taxon>Pseudomonadota</taxon>
        <taxon>Gammaproteobacteria</taxon>
        <taxon>Alteromonadales</taxon>
        <taxon>Colwelliaceae</taxon>
        <taxon>Thalassomonas</taxon>
    </lineage>
</organism>
<dbReference type="RefSeq" id="WP_044840724.1">
    <property type="nucleotide sequence ID" value="NZ_CP059733.1"/>
</dbReference>
<evidence type="ECO:0000313" key="2">
    <source>
        <dbReference type="Proteomes" id="UP000032352"/>
    </source>
</evidence>
<proteinExistence type="predicted"/>
<gene>
    <name evidence="1" type="ORF">SG34_010600</name>
</gene>
<dbReference type="Proteomes" id="UP000032352">
    <property type="component" value="Chromosome"/>
</dbReference>
<evidence type="ECO:0000313" key="1">
    <source>
        <dbReference type="EMBL" id="WDE07295.1"/>
    </source>
</evidence>
<reference evidence="1 2" key="2">
    <citation type="journal article" date="2022" name="Mar. Drugs">
        <title>Bioassay-Guided Fractionation Leads to the Detection of Cholic Acid Generated by the Rare Thalassomonas sp.</title>
        <authorList>
            <person name="Pheiffer F."/>
            <person name="Schneider Y.K."/>
            <person name="Hansen E.H."/>
            <person name="Andersen J.H."/>
            <person name="Isaksson J."/>
            <person name="Busche T."/>
            <person name="R C."/>
            <person name="Kalinowski J."/>
            <person name="Zyl L.V."/>
            <person name="Trindade M."/>
        </authorList>
    </citation>
    <scope>NUCLEOTIDE SEQUENCE [LARGE SCALE GENOMIC DNA]</scope>
    <source>
        <strain evidence="1 2">XOM25</strain>
    </source>
</reference>
<keyword evidence="2" id="KW-1185">Reference proteome</keyword>
<dbReference type="AlphaFoldDB" id="A0AAE9Z782"/>
<reference evidence="1 2" key="1">
    <citation type="journal article" date="2015" name="Genome Announc.">
        <title>Draft Genome Sequences of Marine Isolates of Thalassomonas viridans and Thalassomonas actiniarum.</title>
        <authorList>
            <person name="Olonade I."/>
            <person name="van Zyl L.J."/>
            <person name="Trindade M."/>
        </authorList>
    </citation>
    <scope>NUCLEOTIDE SEQUENCE [LARGE SCALE GENOMIC DNA]</scope>
    <source>
        <strain evidence="1 2">XOM25</strain>
    </source>
</reference>
<accession>A0AAE9Z782</accession>
<name>A0AAE9Z782_9GAMM</name>
<dbReference type="EMBL" id="CP059733">
    <property type="protein sequence ID" value="WDE07295.1"/>
    <property type="molecule type" value="Genomic_DNA"/>
</dbReference>